<dbReference type="GO" id="GO:0004725">
    <property type="term" value="F:protein tyrosine phosphatase activity"/>
    <property type="evidence" value="ECO:0007669"/>
    <property type="project" value="UniProtKB-EC"/>
</dbReference>
<dbReference type="HOGENOM" id="CLU_023312_0_2_1"/>
<dbReference type="EMBL" id="JNVN01003975">
    <property type="protein sequence ID" value="KHJ30566.1"/>
    <property type="molecule type" value="Genomic_DNA"/>
</dbReference>
<dbReference type="InterPro" id="IPR020422">
    <property type="entry name" value="TYR_PHOSPHATASE_DUAL_dom"/>
</dbReference>
<dbReference type="Pfam" id="PF00782">
    <property type="entry name" value="DSPc"/>
    <property type="match status" value="1"/>
</dbReference>
<dbReference type="GO" id="GO:0005634">
    <property type="term" value="C:nucleus"/>
    <property type="evidence" value="ECO:0007669"/>
    <property type="project" value="TreeGrafter"/>
</dbReference>
<dbReference type="InterPro" id="IPR000387">
    <property type="entry name" value="Tyr_Pase_dom"/>
</dbReference>
<dbReference type="Proteomes" id="UP000030854">
    <property type="component" value="Unassembled WGS sequence"/>
</dbReference>
<evidence type="ECO:0000313" key="8">
    <source>
        <dbReference type="EMBL" id="KHJ30566.1"/>
    </source>
</evidence>
<organism evidence="8 9">
    <name type="scientific">Uncinula necator</name>
    <name type="common">Grape powdery mildew</name>
    <dbReference type="NCBI Taxonomy" id="52586"/>
    <lineage>
        <taxon>Eukaryota</taxon>
        <taxon>Fungi</taxon>
        <taxon>Dikarya</taxon>
        <taxon>Ascomycota</taxon>
        <taxon>Pezizomycotina</taxon>
        <taxon>Leotiomycetes</taxon>
        <taxon>Erysiphales</taxon>
        <taxon>Erysiphaceae</taxon>
        <taxon>Erysiphe</taxon>
    </lineage>
</organism>
<protein>
    <recommendedName>
        <fullName evidence="2">protein-tyrosine-phosphatase</fullName>
        <ecNumber evidence="2">3.1.3.48</ecNumber>
    </recommendedName>
</protein>
<dbReference type="GO" id="GO:0008138">
    <property type="term" value="F:protein tyrosine/serine/threonine phosphatase activity"/>
    <property type="evidence" value="ECO:0007669"/>
    <property type="project" value="InterPro"/>
</dbReference>
<comment type="similarity">
    <text evidence="1">Belongs to the protein-tyrosine phosphatase family. Non-receptor class dual specificity subfamily.</text>
</comment>
<evidence type="ECO:0000256" key="5">
    <source>
        <dbReference type="PIRSR" id="PIRSR000941-50"/>
    </source>
</evidence>
<evidence type="ECO:0000256" key="4">
    <source>
        <dbReference type="ARBA" id="ARBA00022912"/>
    </source>
</evidence>
<dbReference type="SUPFAM" id="SSF52799">
    <property type="entry name" value="(Phosphotyrosine protein) phosphatases II"/>
    <property type="match status" value="1"/>
</dbReference>
<evidence type="ECO:0000259" key="7">
    <source>
        <dbReference type="PROSITE" id="PS50056"/>
    </source>
</evidence>
<dbReference type="Gene3D" id="3.90.190.10">
    <property type="entry name" value="Protein tyrosine phosphatase superfamily"/>
    <property type="match status" value="1"/>
</dbReference>
<evidence type="ECO:0000259" key="6">
    <source>
        <dbReference type="PROSITE" id="PS50054"/>
    </source>
</evidence>
<name>A0A0B1P0X0_UNCNE</name>
<dbReference type="STRING" id="52586.A0A0B1P0X0"/>
<dbReference type="InterPro" id="IPR029021">
    <property type="entry name" value="Prot-tyrosine_phosphatase-like"/>
</dbReference>
<proteinExistence type="inferred from homology"/>
<sequence>MLEGKKIRCLKKEYLQKAAVTHIVSVMKYNFIRYEHLQEYQHLQIEVDDIESENLLESFERISSWIKEALKDGNNGKPGVVLVHCAMGISRSVTVVLAYLLRENPTLEVDDALSLVRKTRLKADPNGGFIAQLKLYKELGCPSNIEAHPKYRTWIYQQQIKMVRETGLPPSSVRFLDENQSLENHYEKETESELRCRKCRNILATSAYMIQHLPKPSPAPPKCLKMQDDRLKCTSYFIHPLSWMRPILDKGLLSGRLECPNVKCACLIGRYSWQGQRCSCSTWVCPSFSLQKSRCDEVYSLKQPHLPR</sequence>
<dbReference type="InterPro" id="IPR016278">
    <property type="entry name" value="DUSP12"/>
</dbReference>
<evidence type="ECO:0000313" key="9">
    <source>
        <dbReference type="Proteomes" id="UP000030854"/>
    </source>
</evidence>
<dbReference type="AlphaFoldDB" id="A0A0B1P0X0"/>
<keyword evidence="9" id="KW-1185">Reference proteome</keyword>
<evidence type="ECO:0000256" key="1">
    <source>
        <dbReference type="ARBA" id="ARBA00008601"/>
    </source>
</evidence>
<dbReference type="EC" id="3.1.3.48" evidence="2"/>
<keyword evidence="4" id="KW-0904">Protein phosphatase</keyword>
<feature type="domain" description="Tyrosine-protein phosphatase" evidence="6">
    <location>
        <begin position="1"/>
        <end position="142"/>
    </location>
</feature>
<accession>A0A0B1P0X0</accession>
<evidence type="ECO:0000256" key="3">
    <source>
        <dbReference type="ARBA" id="ARBA00022801"/>
    </source>
</evidence>
<dbReference type="PROSITE" id="PS50054">
    <property type="entry name" value="TYR_PHOSPHATASE_DUAL"/>
    <property type="match status" value="1"/>
</dbReference>
<keyword evidence="3" id="KW-0378">Hydrolase</keyword>
<feature type="active site" description="Phosphocysteine intermediate" evidence="5">
    <location>
        <position position="85"/>
    </location>
</feature>
<dbReference type="PROSITE" id="PS50056">
    <property type="entry name" value="TYR_PHOSPHATASE_2"/>
    <property type="match status" value="1"/>
</dbReference>
<dbReference type="PANTHER" id="PTHR45848:SF4">
    <property type="entry name" value="DUAL SPECIFICITY PROTEIN PHOSPHATASE 12"/>
    <property type="match status" value="1"/>
</dbReference>
<comment type="caution">
    <text evidence="8">The sequence shown here is derived from an EMBL/GenBank/DDBJ whole genome shotgun (WGS) entry which is preliminary data.</text>
</comment>
<dbReference type="PANTHER" id="PTHR45848">
    <property type="entry name" value="DUAL SPECIFICITY PROTEIN PHOSPHATASE 12 FAMILY MEMBER"/>
    <property type="match status" value="1"/>
</dbReference>
<dbReference type="InterPro" id="IPR000340">
    <property type="entry name" value="Dual-sp_phosphatase_cat-dom"/>
</dbReference>
<reference evidence="8 9" key="1">
    <citation type="journal article" date="2014" name="BMC Genomics">
        <title>Adaptive genomic structural variation in the grape powdery mildew pathogen, Erysiphe necator.</title>
        <authorList>
            <person name="Jones L."/>
            <person name="Riaz S."/>
            <person name="Morales-Cruz A."/>
            <person name="Amrine K.C."/>
            <person name="McGuire B."/>
            <person name="Gubler W.D."/>
            <person name="Walker M.A."/>
            <person name="Cantu D."/>
        </authorList>
    </citation>
    <scope>NUCLEOTIDE SEQUENCE [LARGE SCALE GENOMIC DNA]</scope>
    <source>
        <strain evidence="9">c</strain>
    </source>
</reference>
<dbReference type="SMART" id="SM00195">
    <property type="entry name" value="DSPc"/>
    <property type="match status" value="1"/>
</dbReference>
<dbReference type="OMA" id="FAWQGMQ"/>
<dbReference type="PIRSF" id="PIRSF000941">
    <property type="entry name" value="DUSP12"/>
    <property type="match status" value="1"/>
</dbReference>
<evidence type="ECO:0000256" key="2">
    <source>
        <dbReference type="ARBA" id="ARBA00013064"/>
    </source>
</evidence>
<feature type="domain" description="Tyrosine specific protein phosphatases" evidence="7">
    <location>
        <begin position="60"/>
        <end position="120"/>
    </location>
</feature>
<gene>
    <name evidence="8" type="ORF">EV44_g0978</name>
</gene>